<keyword evidence="2" id="KW-1185">Reference proteome</keyword>
<organism evidence="1 2">
    <name type="scientific">Aquisalibacillus elongatus</name>
    <dbReference type="NCBI Taxonomy" id="485577"/>
    <lineage>
        <taxon>Bacteria</taxon>
        <taxon>Bacillati</taxon>
        <taxon>Bacillota</taxon>
        <taxon>Bacilli</taxon>
        <taxon>Bacillales</taxon>
        <taxon>Bacillaceae</taxon>
        <taxon>Aquisalibacillus</taxon>
    </lineage>
</organism>
<evidence type="ECO:0000313" key="1">
    <source>
        <dbReference type="EMBL" id="RPF52133.1"/>
    </source>
</evidence>
<dbReference type="PANTHER" id="PTHR48098:SF3">
    <property type="entry name" value="IRON(III) ENTEROBACTIN ESTERASE"/>
    <property type="match status" value="1"/>
</dbReference>
<dbReference type="AlphaFoldDB" id="A0A3N5B495"/>
<dbReference type="Gene3D" id="3.40.50.1820">
    <property type="entry name" value="alpha/beta hydrolase"/>
    <property type="match status" value="1"/>
</dbReference>
<dbReference type="InterPro" id="IPR000801">
    <property type="entry name" value="Esterase-like"/>
</dbReference>
<gene>
    <name evidence="1" type="ORF">EDC24_2123</name>
</gene>
<name>A0A3N5B495_9BACI</name>
<protein>
    <submittedName>
        <fullName evidence="1">Enterochelin esterase-like enzyme</fullName>
    </submittedName>
</protein>
<dbReference type="PANTHER" id="PTHR48098">
    <property type="entry name" value="ENTEROCHELIN ESTERASE-RELATED"/>
    <property type="match status" value="1"/>
</dbReference>
<comment type="caution">
    <text evidence="1">The sequence shown here is derived from an EMBL/GenBank/DDBJ whole genome shotgun (WGS) entry which is preliminary data.</text>
</comment>
<proteinExistence type="predicted"/>
<reference evidence="1 2" key="1">
    <citation type="submission" date="2018-11" db="EMBL/GenBank/DDBJ databases">
        <title>Genomic Encyclopedia of Type Strains, Phase IV (KMG-IV): sequencing the most valuable type-strain genomes for metagenomic binning, comparative biology and taxonomic classification.</title>
        <authorList>
            <person name="Goeker M."/>
        </authorList>
    </citation>
    <scope>NUCLEOTIDE SEQUENCE [LARGE SCALE GENOMIC DNA]</scope>
    <source>
        <strain evidence="1 2">DSM 18090</strain>
    </source>
</reference>
<dbReference type="Pfam" id="PF00756">
    <property type="entry name" value="Esterase"/>
    <property type="match status" value="1"/>
</dbReference>
<dbReference type="InterPro" id="IPR029058">
    <property type="entry name" value="AB_hydrolase_fold"/>
</dbReference>
<accession>A0A3N5B495</accession>
<evidence type="ECO:0000313" key="2">
    <source>
        <dbReference type="Proteomes" id="UP000276443"/>
    </source>
</evidence>
<sequence length="242" mass="28012">MMGRKGTMVEKDIDSQYLNETLTVKIFKPENFSPLYKYHICIMQDGDDYFQLGRMATVSDRLHEQNEIENTIFAGIHYKDRHDRWDKYHPDGQNNDAYMKFLVFEVAPLLDKELPSYHVGSCRVLMGDSLGGTVSLMTALKYPNNFGKIIMQSPYVDETVTSAVKESTEVQSMTIYHTIGKDEVEVPTTKGDKDDFLTPNREISEVLNERVSDYTYKELEGKHTWKQWQKDLPEAIKKIFGN</sequence>
<dbReference type="SUPFAM" id="SSF53474">
    <property type="entry name" value="alpha/beta-Hydrolases"/>
    <property type="match status" value="1"/>
</dbReference>
<dbReference type="InterPro" id="IPR050583">
    <property type="entry name" value="Mycobacterial_A85_antigen"/>
</dbReference>
<dbReference type="Proteomes" id="UP000276443">
    <property type="component" value="Unassembled WGS sequence"/>
</dbReference>
<dbReference type="EMBL" id="RKRF01000010">
    <property type="protein sequence ID" value="RPF52133.1"/>
    <property type="molecule type" value="Genomic_DNA"/>
</dbReference>